<comment type="similarity">
    <text evidence="1 6">Belongs to the glutaredoxin family.</text>
</comment>
<comment type="caution">
    <text evidence="8">The sequence shown here is derived from an EMBL/GenBank/DDBJ whole genome shotgun (WGS) entry which is preliminary data.</text>
</comment>
<evidence type="ECO:0000256" key="4">
    <source>
        <dbReference type="ARBA" id="ARBA00023157"/>
    </source>
</evidence>
<comment type="function">
    <text evidence="6">Has a glutathione-disulfide oxidoreductase activity in the presence of NADPH and glutathione reductase. Reduces low molecular weight disulfides and proteins.</text>
</comment>
<dbReference type="InterPro" id="IPR036249">
    <property type="entry name" value="Thioredoxin-like_sf"/>
</dbReference>
<protein>
    <recommendedName>
        <fullName evidence="6">Glutaredoxin</fullName>
    </recommendedName>
</protein>
<dbReference type="PANTHER" id="PTHR45694">
    <property type="entry name" value="GLUTAREDOXIN 2"/>
    <property type="match status" value="1"/>
</dbReference>
<evidence type="ECO:0000256" key="5">
    <source>
        <dbReference type="ARBA" id="ARBA00023284"/>
    </source>
</evidence>
<name>A0A494XFG0_9BURK</name>
<gene>
    <name evidence="8" type="primary">grxC</name>
    <name evidence="8" type="ORF">D7S89_10725</name>
</gene>
<dbReference type="SUPFAM" id="SSF52833">
    <property type="entry name" value="Thioredoxin-like"/>
    <property type="match status" value="1"/>
</dbReference>
<evidence type="ECO:0000259" key="7">
    <source>
        <dbReference type="Pfam" id="PF00462"/>
    </source>
</evidence>
<dbReference type="NCBIfam" id="TIGR02181">
    <property type="entry name" value="GRX_bact"/>
    <property type="match status" value="1"/>
</dbReference>
<dbReference type="Proteomes" id="UP000280434">
    <property type="component" value="Unassembled WGS sequence"/>
</dbReference>
<dbReference type="InterPro" id="IPR002109">
    <property type="entry name" value="Glutaredoxin"/>
</dbReference>
<dbReference type="EMBL" id="RBZV01000003">
    <property type="protein sequence ID" value="RKP49248.1"/>
    <property type="molecule type" value="Genomic_DNA"/>
</dbReference>
<proteinExistence type="inferred from homology"/>
<dbReference type="GO" id="GO:0045454">
    <property type="term" value="P:cell redox homeostasis"/>
    <property type="evidence" value="ECO:0007669"/>
    <property type="project" value="InterPro"/>
</dbReference>
<dbReference type="PRINTS" id="PR00160">
    <property type="entry name" value="GLUTAREDOXIN"/>
</dbReference>
<dbReference type="PROSITE" id="PS51354">
    <property type="entry name" value="GLUTAREDOXIN_2"/>
    <property type="match status" value="1"/>
</dbReference>
<dbReference type="OrthoDB" id="9814618at2"/>
<dbReference type="Pfam" id="PF00462">
    <property type="entry name" value="Glutaredoxin"/>
    <property type="match status" value="1"/>
</dbReference>
<evidence type="ECO:0000256" key="6">
    <source>
        <dbReference type="RuleBase" id="RU364065"/>
    </source>
</evidence>
<dbReference type="PANTHER" id="PTHR45694:SF18">
    <property type="entry name" value="GLUTAREDOXIN-1-RELATED"/>
    <property type="match status" value="1"/>
</dbReference>
<organism evidence="8 9">
    <name type="scientific">Trinickia fusca</name>
    <dbReference type="NCBI Taxonomy" id="2419777"/>
    <lineage>
        <taxon>Bacteria</taxon>
        <taxon>Pseudomonadati</taxon>
        <taxon>Pseudomonadota</taxon>
        <taxon>Betaproteobacteria</taxon>
        <taxon>Burkholderiales</taxon>
        <taxon>Burkholderiaceae</taxon>
        <taxon>Trinickia</taxon>
    </lineage>
</organism>
<dbReference type="InterPro" id="IPR011900">
    <property type="entry name" value="GRX_bact"/>
</dbReference>
<feature type="domain" description="Glutaredoxin" evidence="7">
    <location>
        <begin position="4"/>
        <end position="64"/>
    </location>
</feature>
<dbReference type="GO" id="GO:0015038">
    <property type="term" value="F:glutathione disulfide oxidoreductase activity"/>
    <property type="evidence" value="ECO:0007669"/>
    <property type="project" value="UniProtKB-UniRule"/>
</dbReference>
<keyword evidence="5 6" id="KW-0676">Redox-active center</keyword>
<keyword evidence="6" id="KW-0963">Cytoplasm</keyword>
<dbReference type="RefSeq" id="WP_121277636.1">
    <property type="nucleotide sequence ID" value="NZ_RBZV01000003.1"/>
</dbReference>
<dbReference type="InterPro" id="IPR011767">
    <property type="entry name" value="GLR_AS"/>
</dbReference>
<reference evidence="8 9" key="1">
    <citation type="submission" date="2018-10" db="EMBL/GenBank/DDBJ databases">
        <title>Paraburkholderia sp. 7MK8-2, isolated from soil.</title>
        <authorList>
            <person name="Gao Z.-H."/>
            <person name="Qiu L.-H."/>
        </authorList>
    </citation>
    <scope>NUCLEOTIDE SEQUENCE [LARGE SCALE GENOMIC DNA]</scope>
    <source>
        <strain evidence="8 9">7MK8-2</strain>
    </source>
</reference>
<evidence type="ECO:0000313" key="8">
    <source>
        <dbReference type="EMBL" id="RKP49248.1"/>
    </source>
</evidence>
<evidence type="ECO:0000256" key="2">
    <source>
        <dbReference type="ARBA" id="ARBA00022448"/>
    </source>
</evidence>
<dbReference type="GO" id="GO:0034599">
    <property type="term" value="P:cellular response to oxidative stress"/>
    <property type="evidence" value="ECO:0007669"/>
    <property type="project" value="TreeGrafter"/>
</dbReference>
<dbReference type="InterPro" id="IPR014025">
    <property type="entry name" value="Glutaredoxin_subgr"/>
</dbReference>
<dbReference type="AlphaFoldDB" id="A0A494XFG0"/>
<dbReference type="GO" id="GO:0005737">
    <property type="term" value="C:cytoplasm"/>
    <property type="evidence" value="ECO:0007669"/>
    <property type="project" value="TreeGrafter"/>
</dbReference>
<evidence type="ECO:0000313" key="9">
    <source>
        <dbReference type="Proteomes" id="UP000280434"/>
    </source>
</evidence>
<dbReference type="CDD" id="cd03418">
    <property type="entry name" value="GRX_GRXb_1_3_like"/>
    <property type="match status" value="1"/>
</dbReference>
<sequence length="87" mass="9733">MSSIVMYSTQVCPYCISAERLLRSRGVEHIEKILIDKEPARKQEMMDRTGRRTVPQVFIGETHVGGYDDLAKLDREGGLVPLLASVA</sequence>
<evidence type="ECO:0000256" key="3">
    <source>
        <dbReference type="ARBA" id="ARBA00022982"/>
    </source>
</evidence>
<keyword evidence="3 6" id="KW-0249">Electron transport</keyword>
<dbReference type="Gene3D" id="3.40.30.10">
    <property type="entry name" value="Glutaredoxin"/>
    <property type="match status" value="1"/>
</dbReference>
<accession>A0A494XFG0</accession>
<keyword evidence="2 6" id="KW-0813">Transport</keyword>
<dbReference type="PROSITE" id="PS00195">
    <property type="entry name" value="GLUTAREDOXIN_1"/>
    <property type="match status" value="1"/>
</dbReference>
<evidence type="ECO:0000256" key="1">
    <source>
        <dbReference type="ARBA" id="ARBA00007787"/>
    </source>
</evidence>
<keyword evidence="4" id="KW-1015">Disulfide bond</keyword>
<keyword evidence="9" id="KW-1185">Reference proteome</keyword>